<dbReference type="AlphaFoldDB" id="A0A2D0INT7"/>
<proteinExistence type="predicted"/>
<accession>A0A2D0INT7</accession>
<dbReference type="OrthoDB" id="6437914at2"/>
<sequence length="135" mass="15056">MSGYVDSAIGVPIAFSLLDTATVGEQHFPFNTCRDLHIEPLVVRDKQIKKTREYSDIVLTLHQTGNTMSGWSGGKLSFFMGTDNNRAAQLGISLDIENHCTLRLFFNQTLILYKEPESGKPVKYCSLLPLLFLGC</sequence>
<reference evidence="1 2" key="1">
    <citation type="journal article" date="2017" name="Nat. Microbiol.">
        <title>Natural product diversity associated with the nematode symbionts Photorhabdus and Xenorhabdus.</title>
        <authorList>
            <person name="Tobias N.J."/>
            <person name="Wolff H."/>
            <person name="Djahanschiri B."/>
            <person name="Grundmann F."/>
            <person name="Kronenwerth M."/>
            <person name="Shi Y.M."/>
            <person name="Simonyi S."/>
            <person name="Grun P."/>
            <person name="Shapiro-Ilan D."/>
            <person name="Pidot S.J."/>
            <person name="Stinear T.P."/>
            <person name="Ebersberger I."/>
            <person name="Bode H.B."/>
        </authorList>
    </citation>
    <scope>NUCLEOTIDE SEQUENCE [LARGE SCALE GENOMIC DNA]</scope>
    <source>
        <strain evidence="1 2">DSM 16337</strain>
    </source>
</reference>
<gene>
    <name evidence="1" type="ORF">Xehl_02724</name>
</gene>
<organism evidence="1 2">
    <name type="scientific">Xenorhabdus ehlersii</name>
    <dbReference type="NCBI Taxonomy" id="290111"/>
    <lineage>
        <taxon>Bacteria</taxon>
        <taxon>Pseudomonadati</taxon>
        <taxon>Pseudomonadota</taxon>
        <taxon>Gammaproteobacteria</taxon>
        <taxon>Enterobacterales</taxon>
        <taxon>Morganellaceae</taxon>
        <taxon>Xenorhabdus</taxon>
    </lineage>
</organism>
<comment type="caution">
    <text evidence="1">The sequence shown here is derived from an EMBL/GenBank/DDBJ whole genome shotgun (WGS) entry which is preliminary data.</text>
</comment>
<name>A0A2D0INT7_9GAMM</name>
<dbReference type="Proteomes" id="UP000225605">
    <property type="component" value="Unassembled WGS sequence"/>
</dbReference>
<evidence type="ECO:0000313" key="2">
    <source>
        <dbReference type="Proteomes" id="UP000225605"/>
    </source>
</evidence>
<protein>
    <submittedName>
        <fullName evidence="1">Type VI secretion protein</fullName>
    </submittedName>
</protein>
<dbReference type="EMBL" id="NIBT01000014">
    <property type="protein sequence ID" value="PHM23455.1"/>
    <property type="molecule type" value="Genomic_DNA"/>
</dbReference>
<dbReference type="RefSeq" id="WP_099132804.1">
    <property type="nucleotide sequence ID" value="NZ_CAWNOJ010000025.1"/>
</dbReference>
<evidence type="ECO:0000313" key="1">
    <source>
        <dbReference type="EMBL" id="PHM23455.1"/>
    </source>
</evidence>